<dbReference type="InterPro" id="IPR041588">
    <property type="entry name" value="Integrase_H2C2"/>
</dbReference>
<dbReference type="PANTHER" id="PTHR47266">
    <property type="entry name" value="ENDONUCLEASE-RELATED"/>
    <property type="match status" value="1"/>
</dbReference>
<comment type="caution">
    <text evidence="2">The sequence shown here is derived from an EMBL/GenBank/DDBJ whole genome shotgun (WGS) entry which is preliminary data.</text>
</comment>
<dbReference type="GO" id="GO:0003676">
    <property type="term" value="F:nucleic acid binding"/>
    <property type="evidence" value="ECO:0007669"/>
    <property type="project" value="InterPro"/>
</dbReference>
<dbReference type="AlphaFoldDB" id="A0A443RS28"/>
<dbReference type="SUPFAM" id="SSF53098">
    <property type="entry name" value="Ribonuclease H-like"/>
    <property type="match status" value="1"/>
</dbReference>
<dbReference type="InterPro" id="IPR036397">
    <property type="entry name" value="RNaseH_sf"/>
</dbReference>
<dbReference type="GO" id="GO:0015074">
    <property type="term" value="P:DNA integration"/>
    <property type="evidence" value="ECO:0007669"/>
    <property type="project" value="InterPro"/>
</dbReference>
<dbReference type="PROSITE" id="PS50994">
    <property type="entry name" value="INTEGRASE"/>
    <property type="match status" value="1"/>
</dbReference>
<dbReference type="Gene3D" id="1.10.340.70">
    <property type="match status" value="1"/>
</dbReference>
<evidence type="ECO:0000259" key="1">
    <source>
        <dbReference type="PROSITE" id="PS50994"/>
    </source>
</evidence>
<dbReference type="Pfam" id="PF17921">
    <property type="entry name" value="Integrase_H2C2"/>
    <property type="match status" value="1"/>
</dbReference>
<evidence type="ECO:0000313" key="3">
    <source>
        <dbReference type="Proteomes" id="UP000288716"/>
    </source>
</evidence>
<gene>
    <name evidence="2" type="ORF">B4U80_12571</name>
</gene>
<dbReference type="InterPro" id="IPR001584">
    <property type="entry name" value="Integrase_cat-core"/>
</dbReference>
<keyword evidence="3" id="KW-1185">Reference proteome</keyword>
<dbReference type="InterPro" id="IPR052160">
    <property type="entry name" value="Gypsy_RT_Integrase-like"/>
</dbReference>
<dbReference type="Proteomes" id="UP000288716">
    <property type="component" value="Unassembled WGS sequence"/>
</dbReference>
<dbReference type="EMBL" id="NCKV01046435">
    <property type="protein sequence ID" value="RWS18083.1"/>
    <property type="molecule type" value="Genomic_DNA"/>
</dbReference>
<dbReference type="FunFam" id="1.10.340.70:FF:000001">
    <property type="entry name" value="Retrovirus-related Pol polyprotein from transposon gypsy-like Protein"/>
    <property type="match status" value="1"/>
</dbReference>
<proteinExistence type="predicted"/>
<sequence length="210" mass="24339">MPLYLITTVIDDDESLSALQQSDPWCSKLLMTITSENSDLQQHYQLKEGVLNLYSDTETELRYRLCVPYVLRHQILESYHDDIISGHVGLTKTYHKIKLKYFWPKLRKHVKHYIASCASCQSRKNQCRKPIGNLQSIRPGNIYEMVGIDVLGRFPKSHKGNRYIIVCTDYASRYAETMACEVANAETMCEFFLRQIVLRHGAPSFIISDR</sequence>
<evidence type="ECO:0000313" key="2">
    <source>
        <dbReference type="EMBL" id="RWS18083.1"/>
    </source>
</evidence>
<accession>A0A443RS28</accession>
<dbReference type="STRING" id="299467.A0A443RS28"/>
<feature type="domain" description="Integrase catalytic" evidence="1">
    <location>
        <begin position="135"/>
        <end position="210"/>
    </location>
</feature>
<organism evidence="2 3">
    <name type="scientific">Leptotrombidium deliense</name>
    <dbReference type="NCBI Taxonomy" id="299467"/>
    <lineage>
        <taxon>Eukaryota</taxon>
        <taxon>Metazoa</taxon>
        <taxon>Ecdysozoa</taxon>
        <taxon>Arthropoda</taxon>
        <taxon>Chelicerata</taxon>
        <taxon>Arachnida</taxon>
        <taxon>Acari</taxon>
        <taxon>Acariformes</taxon>
        <taxon>Trombidiformes</taxon>
        <taxon>Prostigmata</taxon>
        <taxon>Anystina</taxon>
        <taxon>Parasitengona</taxon>
        <taxon>Trombiculoidea</taxon>
        <taxon>Trombiculidae</taxon>
        <taxon>Leptotrombidium</taxon>
    </lineage>
</organism>
<reference evidence="2 3" key="1">
    <citation type="journal article" date="2018" name="Gigascience">
        <title>Genomes of trombidid mites reveal novel predicted allergens and laterally-transferred genes associated with secondary metabolism.</title>
        <authorList>
            <person name="Dong X."/>
            <person name="Chaisiri K."/>
            <person name="Xia D."/>
            <person name="Armstrong S.D."/>
            <person name="Fang Y."/>
            <person name="Donnelly M.J."/>
            <person name="Kadowaki T."/>
            <person name="McGarry J.W."/>
            <person name="Darby A.C."/>
            <person name="Makepeace B.L."/>
        </authorList>
    </citation>
    <scope>NUCLEOTIDE SEQUENCE [LARGE SCALE GENOMIC DNA]</scope>
    <source>
        <strain evidence="2">UoL-UT</strain>
    </source>
</reference>
<dbReference type="InterPro" id="IPR012337">
    <property type="entry name" value="RNaseH-like_sf"/>
</dbReference>
<dbReference type="OrthoDB" id="6504721at2759"/>
<dbReference type="VEuPathDB" id="VectorBase:LDEU013957"/>
<feature type="non-terminal residue" evidence="2">
    <location>
        <position position="210"/>
    </location>
</feature>
<protein>
    <submittedName>
        <fullName evidence="2">Integrase core domain protein-like protein</fullName>
    </submittedName>
</protein>
<dbReference type="Gene3D" id="3.30.420.10">
    <property type="entry name" value="Ribonuclease H-like superfamily/Ribonuclease H"/>
    <property type="match status" value="1"/>
</dbReference>
<name>A0A443RS28_9ACAR</name>